<keyword evidence="3" id="KW-1185">Reference proteome</keyword>
<feature type="transmembrane region" description="Helical" evidence="1">
    <location>
        <begin position="110"/>
        <end position="131"/>
    </location>
</feature>
<dbReference type="STRING" id="28115.HQ47_03625"/>
<keyword evidence="1" id="KW-0472">Membrane</keyword>
<name>A0A0A2EEZ9_9PORP</name>
<protein>
    <submittedName>
        <fullName evidence="2">Uncharacterized protein</fullName>
    </submittedName>
</protein>
<gene>
    <name evidence="2" type="ORF">HQ47_03625</name>
</gene>
<feature type="transmembrane region" description="Helical" evidence="1">
    <location>
        <begin position="82"/>
        <end position="103"/>
    </location>
</feature>
<dbReference type="EMBL" id="JRFA01000009">
    <property type="protein sequence ID" value="KGN75009.1"/>
    <property type="molecule type" value="Genomic_DNA"/>
</dbReference>
<dbReference type="Proteomes" id="UP000030103">
    <property type="component" value="Unassembled WGS sequence"/>
</dbReference>
<evidence type="ECO:0000313" key="3">
    <source>
        <dbReference type="Proteomes" id="UP000030103"/>
    </source>
</evidence>
<comment type="caution">
    <text evidence="2">The sequence shown here is derived from an EMBL/GenBank/DDBJ whole genome shotgun (WGS) entry which is preliminary data.</text>
</comment>
<dbReference type="RefSeq" id="WP_036873340.1">
    <property type="nucleotide sequence ID" value="NZ_JBGYTE010000016.1"/>
</dbReference>
<accession>A0A0A2EEZ9</accession>
<dbReference type="AlphaFoldDB" id="A0A0A2EEZ9"/>
<evidence type="ECO:0000313" key="2">
    <source>
        <dbReference type="EMBL" id="KGN75009.1"/>
    </source>
</evidence>
<evidence type="ECO:0000256" key="1">
    <source>
        <dbReference type="SAM" id="Phobius"/>
    </source>
</evidence>
<reference evidence="2 3" key="1">
    <citation type="submission" date="2014-09" db="EMBL/GenBank/DDBJ databases">
        <title>Draft Genome Sequence of Porphyromonas macacae COT-192_OH2859.</title>
        <authorList>
            <person name="Wallis C."/>
            <person name="Deusch O."/>
            <person name="O'Flynn C."/>
            <person name="Davis I."/>
            <person name="Horsfall A."/>
            <person name="Kirkwood N."/>
            <person name="Harris S."/>
            <person name="Eisen J.A."/>
            <person name="Coil D.A."/>
            <person name="Darling A.E."/>
            <person name="Jospin G."/>
            <person name="Alexiev A."/>
        </authorList>
    </citation>
    <scope>NUCLEOTIDE SEQUENCE [LARGE SCALE GENOMIC DNA]</scope>
    <source>
        <strain evidence="3">COT-192 OH2859</strain>
    </source>
</reference>
<feature type="transmembrane region" description="Helical" evidence="1">
    <location>
        <begin position="58"/>
        <end position="76"/>
    </location>
</feature>
<organism evidence="2 3">
    <name type="scientific">Porphyromonas macacae</name>
    <dbReference type="NCBI Taxonomy" id="28115"/>
    <lineage>
        <taxon>Bacteria</taxon>
        <taxon>Pseudomonadati</taxon>
        <taxon>Bacteroidota</taxon>
        <taxon>Bacteroidia</taxon>
        <taxon>Bacteroidales</taxon>
        <taxon>Porphyromonadaceae</taxon>
        <taxon>Porphyromonas</taxon>
    </lineage>
</organism>
<feature type="transmembrane region" description="Helical" evidence="1">
    <location>
        <begin position="6"/>
        <end position="24"/>
    </location>
</feature>
<keyword evidence="1" id="KW-1133">Transmembrane helix</keyword>
<dbReference type="OrthoDB" id="1551255at2"/>
<keyword evidence="1" id="KW-0812">Transmembrane</keyword>
<proteinExistence type="predicted"/>
<sequence>MGRLLHIGMITLLGIAFVYCTYFLHKGYKNTIVNGKRLIDEAVNSNTRTDKIGIGENLVYVLELIVAILFAIQIMYRGAKFPSATAIIARTIVLIPIMALFNARKRTGKSFITLFASLLFLIFCTMTYFIIGLPVKAPVLTINNTEMRLGHTTVQELMNDGFDIYTLEEHTYAMDYEDFPASDIFVKYSDTMDISIPKGYHRYATKPIPYIVGVLAKNDIPIATVVFYGSMSKEKPLKDCSIIYFNLWDRFISKIRYSKIAIKLNGVDLLAAIEADTMKETFGKKIFRPNKIETEKHYVISWDSNSHHLFYNAYYATIHVDDNYLMNALEFECQIAREAD</sequence>